<keyword evidence="1" id="KW-0040">ANK repeat</keyword>
<dbReference type="Gramene" id="PHT82379">
    <property type="protein sequence ID" value="PHT82379"/>
    <property type="gene ID" value="T459_15394"/>
</dbReference>
<dbReference type="Gene3D" id="1.25.40.20">
    <property type="entry name" value="Ankyrin repeat-containing domain"/>
    <property type="match status" value="1"/>
</dbReference>
<reference evidence="2 3" key="1">
    <citation type="journal article" date="2014" name="Nat. Genet.">
        <title>Genome sequence of the hot pepper provides insights into the evolution of pungency in Capsicum species.</title>
        <authorList>
            <person name="Kim S."/>
            <person name="Park M."/>
            <person name="Yeom S.I."/>
            <person name="Kim Y.M."/>
            <person name="Lee J.M."/>
            <person name="Lee H.A."/>
            <person name="Seo E."/>
            <person name="Choi J."/>
            <person name="Cheong K."/>
            <person name="Kim K.T."/>
            <person name="Jung K."/>
            <person name="Lee G.W."/>
            <person name="Oh S.K."/>
            <person name="Bae C."/>
            <person name="Kim S.B."/>
            <person name="Lee H.Y."/>
            <person name="Kim S.Y."/>
            <person name="Kim M.S."/>
            <person name="Kang B.C."/>
            <person name="Jo Y.D."/>
            <person name="Yang H.B."/>
            <person name="Jeong H.J."/>
            <person name="Kang W.H."/>
            <person name="Kwon J.K."/>
            <person name="Shin C."/>
            <person name="Lim J.Y."/>
            <person name="Park J.H."/>
            <person name="Huh J.H."/>
            <person name="Kim J.S."/>
            <person name="Kim B.D."/>
            <person name="Cohen O."/>
            <person name="Paran I."/>
            <person name="Suh M.C."/>
            <person name="Lee S.B."/>
            <person name="Kim Y.K."/>
            <person name="Shin Y."/>
            <person name="Noh S.J."/>
            <person name="Park J."/>
            <person name="Seo Y.S."/>
            <person name="Kwon S.Y."/>
            <person name="Kim H.A."/>
            <person name="Park J.M."/>
            <person name="Kim H.J."/>
            <person name="Choi S.B."/>
            <person name="Bosland P.W."/>
            <person name="Reeves G."/>
            <person name="Jo S.H."/>
            <person name="Lee B.W."/>
            <person name="Cho H.T."/>
            <person name="Choi H.S."/>
            <person name="Lee M.S."/>
            <person name="Yu Y."/>
            <person name="Do Choi Y."/>
            <person name="Park B.S."/>
            <person name="van Deynze A."/>
            <person name="Ashrafi H."/>
            <person name="Hill T."/>
            <person name="Kim W.T."/>
            <person name="Pai H.S."/>
            <person name="Ahn H.K."/>
            <person name="Yeam I."/>
            <person name="Giovannoni J.J."/>
            <person name="Rose J.K."/>
            <person name="Sorensen I."/>
            <person name="Lee S.J."/>
            <person name="Kim R.W."/>
            <person name="Choi I.Y."/>
            <person name="Choi B.S."/>
            <person name="Lim J.S."/>
            <person name="Lee Y.H."/>
            <person name="Choi D."/>
        </authorList>
    </citation>
    <scope>NUCLEOTIDE SEQUENCE [LARGE SCALE GENOMIC DNA]</scope>
    <source>
        <strain evidence="3">cv. CM334</strain>
    </source>
</reference>
<gene>
    <name evidence="2" type="ORF">T459_15394</name>
</gene>
<evidence type="ECO:0000313" key="3">
    <source>
        <dbReference type="Proteomes" id="UP000222542"/>
    </source>
</evidence>
<keyword evidence="3" id="KW-1185">Reference proteome</keyword>
<organism evidence="2 3">
    <name type="scientific">Capsicum annuum</name>
    <name type="common">Capsicum pepper</name>
    <dbReference type="NCBI Taxonomy" id="4072"/>
    <lineage>
        <taxon>Eukaryota</taxon>
        <taxon>Viridiplantae</taxon>
        <taxon>Streptophyta</taxon>
        <taxon>Embryophyta</taxon>
        <taxon>Tracheophyta</taxon>
        <taxon>Spermatophyta</taxon>
        <taxon>Magnoliopsida</taxon>
        <taxon>eudicotyledons</taxon>
        <taxon>Gunneridae</taxon>
        <taxon>Pentapetalae</taxon>
        <taxon>asterids</taxon>
        <taxon>lamiids</taxon>
        <taxon>Solanales</taxon>
        <taxon>Solanaceae</taxon>
        <taxon>Solanoideae</taxon>
        <taxon>Capsiceae</taxon>
        <taxon>Capsicum</taxon>
    </lineage>
</organism>
<name>A0A2G2ZK73_CAPAN</name>
<dbReference type="PROSITE" id="PS50088">
    <property type="entry name" value="ANK_REPEAT"/>
    <property type="match status" value="1"/>
</dbReference>
<dbReference type="EMBL" id="AYRZ02000005">
    <property type="protein sequence ID" value="PHT82379.1"/>
    <property type="molecule type" value="Genomic_DNA"/>
</dbReference>
<dbReference type="PROSITE" id="PS50297">
    <property type="entry name" value="ANK_REP_REGION"/>
    <property type="match status" value="1"/>
</dbReference>
<dbReference type="SUPFAM" id="SSF48403">
    <property type="entry name" value="Ankyrin repeat"/>
    <property type="match status" value="1"/>
</dbReference>
<protein>
    <submittedName>
        <fullName evidence="2">Uncharacterized protein</fullName>
    </submittedName>
</protein>
<feature type="repeat" description="ANK" evidence="1">
    <location>
        <begin position="61"/>
        <end position="93"/>
    </location>
</feature>
<reference evidence="2 3" key="2">
    <citation type="journal article" date="2017" name="Genome Biol.">
        <title>New reference genome sequences of hot pepper reveal the massive evolution of plant disease-resistance genes by retroduplication.</title>
        <authorList>
            <person name="Kim S."/>
            <person name="Park J."/>
            <person name="Yeom S.I."/>
            <person name="Kim Y.M."/>
            <person name="Seo E."/>
            <person name="Kim K.T."/>
            <person name="Kim M.S."/>
            <person name="Lee J.M."/>
            <person name="Cheong K."/>
            <person name="Shin H.S."/>
            <person name="Kim S.B."/>
            <person name="Han K."/>
            <person name="Lee J."/>
            <person name="Park M."/>
            <person name="Lee H.A."/>
            <person name="Lee H.Y."/>
            <person name="Lee Y."/>
            <person name="Oh S."/>
            <person name="Lee J.H."/>
            <person name="Choi E."/>
            <person name="Choi E."/>
            <person name="Lee S.E."/>
            <person name="Jeon J."/>
            <person name="Kim H."/>
            <person name="Choi G."/>
            <person name="Song H."/>
            <person name="Lee J."/>
            <person name="Lee S.C."/>
            <person name="Kwon J.K."/>
            <person name="Lee H.Y."/>
            <person name="Koo N."/>
            <person name="Hong Y."/>
            <person name="Kim R.W."/>
            <person name="Kang W.H."/>
            <person name="Huh J.H."/>
            <person name="Kang B.C."/>
            <person name="Yang T.J."/>
            <person name="Lee Y.H."/>
            <person name="Bennetzen J.L."/>
            <person name="Choi D."/>
        </authorList>
    </citation>
    <scope>NUCLEOTIDE SEQUENCE [LARGE SCALE GENOMIC DNA]</scope>
    <source>
        <strain evidence="3">cv. CM334</strain>
    </source>
</reference>
<accession>A0A2G2ZK73</accession>
<dbReference type="AlphaFoldDB" id="A0A2G2ZK73"/>
<dbReference type="InterPro" id="IPR002110">
    <property type="entry name" value="Ankyrin_rpt"/>
</dbReference>
<dbReference type="Proteomes" id="UP000222542">
    <property type="component" value="Unassembled WGS sequence"/>
</dbReference>
<proteinExistence type="predicted"/>
<evidence type="ECO:0000313" key="2">
    <source>
        <dbReference type="EMBL" id="PHT82379.1"/>
    </source>
</evidence>
<dbReference type="InterPro" id="IPR036770">
    <property type="entry name" value="Ankyrin_rpt-contain_sf"/>
</dbReference>
<dbReference type="SMART" id="SM00248">
    <property type="entry name" value="ANK"/>
    <property type="match status" value="1"/>
</dbReference>
<sequence length="99" mass="10794">MDSILYKAATEGNTGDGDFLLADYLNRDEENGYQVLLHGVDVARQAVGINKETLMRMTDDSGDTALHKAVKTGCVDTVRLLVKQDPDFEFPANSSGETL</sequence>
<comment type="caution">
    <text evidence="2">The sequence shown here is derived from an EMBL/GenBank/DDBJ whole genome shotgun (WGS) entry which is preliminary data.</text>
</comment>
<evidence type="ECO:0000256" key="1">
    <source>
        <dbReference type="PROSITE-ProRule" id="PRU00023"/>
    </source>
</evidence>
<dbReference type="Pfam" id="PF00023">
    <property type="entry name" value="Ank"/>
    <property type="match status" value="1"/>
</dbReference>